<gene>
    <name evidence="2" type="ORF">CBOVIS_LOCUS9418</name>
</gene>
<dbReference type="PANTHER" id="PTHR47022">
    <property type="entry name" value="BTB AND MATH DOMAIN-CONTAINING PROTEIN 36-RELATED"/>
    <property type="match status" value="1"/>
</dbReference>
<accession>A0A8S1F5T3</accession>
<evidence type="ECO:0000313" key="3">
    <source>
        <dbReference type="Proteomes" id="UP000494206"/>
    </source>
</evidence>
<dbReference type="Proteomes" id="UP000494206">
    <property type="component" value="Unassembled WGS sequence"/>
</dbReference>
<dbReference type="PANTHER" id="PTHR47022:SF1">
    <property type="entry name" value="BTB AND MATH DOMAIN-CONTAINING PROTEIN 36-RELATED"/>
    <property type="match status" value="1"/>
</dbReference>
<sequence length="315" mass="36998">MSQYSYDYLTSAHETFSFEFIDVRKHPKQISLDLRVFNLLWSFILGFNHSSNNEPPTLSAKIECSNDEGKKWECEAKIDMKIISKRSNELASYKHCIGQWQFSDKDNSKNLEYSRKLSGVHLVIRAGVRIYWATGLTEIFDPFKTFPILGDVVLIIGKKRLISNKTYLSVHSPIFRKLFTDHPEQEEFVLNDVGFDDFILLHNVILPSGVEVQYNNYQKLMKMAEQFRMDHVLKKCEDYLIWAISFDVPRSLQWSDLYGKEELDNDKIEAMDRRTIMKFIESDEFRMLSNSCRAALLIEIFQKLFPFLQQKLPKS</sequence>
<proteinExistence type="predicted"/>
<dbReference type="Pfam" id="PF00651">
    <property type="entry name" value="BTB"/>
    <property type="match status" value="1"/>
</dbReference>
<dbReference type="PROSITE" id="PS50097">
    <property type="entry name" value="BTB"/>
    <property type="match status" value="1"/>
</dbReference>
<organism evidence="2 3">
    <name type="scientific">Caenorhabditis bovis</name>
    <dbReference type="NCBI Taxonomy" id="2654633"/>
    <lineage>
        <taxon>Eukaryota</taxon>
        <taxon>Metazoa</taxon>
        <taxon>Ecdysozoa</taxon>
        <taxon>Nematoda</taxon>
        <taxon>Chromadorea</taxon>
        <taxon>Rhabditida</taxon>
        <taxon>Rhabditina</taxon>
        <taxon>Rhabditomorpha</taxon>
        <taxon>Rhabditoidea</taxon>
        <taxon>Rhabditidae</taxon>
        <taxon>Peloderinae</taxon>
        <taxon>Caenorhabditis</taxon>
    </lineage>
</organism>
<comment type="caution">
    <text evidence="2">The sequence shown here is derived from an EMBL/GenBank/DDBJ whole genome shotgun (WGS) entry which is preliminary data.</text>
</comment>
<dbReference type="InterPro" id="IPR011333">
    <property type="entry name" value="SKP1/BTB/POZ_sf"/>
</dbReference>
<evidence type="ECO:0000313" key="2">
    <source>
        <dbReference type="EMBL" id="CAB3407496.1"/>
    </source>
</evidence>
<dbReference type="EMBL" id="CADEPM010000006">
    <property type="protein sequence ID" value="CAB3407496.1"/>
    <property type="molecule type" value="Genomic_DNA"/>
</dbReference>
<dbReference type="SMART" id="SM00225">
    <property type="entry name" value="BTB"/>
    <property type="match status" value="1"/>
</dbReference>
<dbReference type="SUPFAM" id="SSF54695">
    <property type="entry name" value="POZ domain"/>
    <property type="match status" value="1"/>
</dbReference>
<dbReference type="Gene3D" id="3.30.710.10">
    <property type="entry name" value="Potassium Channel Kv1.1, Chain A"/>
    <property type="match status" value="1"/>
</dbReference>
<reference evidence="2 3" key="1">
    <citation type="submission" date="2020-04" db="EMBL/GenBank/DDBJ databases">
        <authorList>
            <person name="Laetsch R D."/>
            <person name="Stevens L."/>
            <person name="Kumar S."/>
            <person name="Blaxter L. M."/>
        </authorList>
    </citation>
    <scope>NUCLEOTIDE SEQUENCE [LARGE SCALE GENOMIC DNA]</scope>
</reference>
<feature type="domain" description="BTB" evidence="1">
    <location>
        <begin position="150"/>
        <end position="214"/>
    </location>
</feature>
<evidence type="ECO:0000259" key="1">
    <source>
        <dbReference type="PROSITE" id="PS50097"/>
    </source>
</evidence>
<dbReference type="OrthoDB" id="409824at2759"/>
<dbReference type="AlphaFoldDB" id="A0A8S1F5T3"/>
<keyword evidence="3" id="KW-1185">Reference proteome</keyword>
<protein>
    <recommendedName>
        <fullName evidence="1">BTB domain-containing protein</fullName>
    </recommendedName>
</protein>
<dbReference type="InterPro" id="IPR000210">
    <property type="entry name" value="BTB/POZ_dom"/>
</dbReference>
<name>A0A8S1F5T3_9PELO</name>